<comment type="caution">
    <text evidence="1">The sequence shown here is derived from an EMBL/GenBank/DDBJ whole genome shotgun (WGS) entry which is preliminary data.</text>
</comment>
<evidence type="ECO:0000313" key="1">
    <source>
        <dbReference type="EMBL" id="KXN98392.1"/>
    </source>
</evidence>
<dbReference type="Proteomes" id="UP000070138">
    <property type="component" value="Unassembled WGS sequence"/>
</dbReference>
<evidence type="ECO:0000313" key="2">
    <source>
        <dbReference type="Proteomes" id="UP000070138"/>
    </source>
</evidence>
<reference evidence="2" key="1">
    <citation type="submission" date="2014-10" db="EMBL/GenBank/DDBJ databases">
        <title>Genome sequencing of Vitellibacter sp. D-24.</title>
        <authorList>
            <person name="Thevarajoo S."/>
            <person name="Selvaratnam C."/>
            <person name="Goh K.M."/>
            <person name="Chong C.S."/>
        </authorList>
    </citation>
    <scope>NUCLEOTIDE SEQUENCE [LARGE SCALE GENOMIC DNA]</scope>
    <source>
        <strain evidence="2">D-24</strain>
    </source>
</reference>
<reference evidence="1 2" key="2">
    <citation type="journal article" date="2016" name="Int. J. Syst. Evol. Microbiol.">
        <title>Vitellibacter aquimaris sp. nov., a marine bacterium isolated from seawater.</title>
        <authorList>
            <person name="Thevarajoo S."/>
            <person name="Selvaratnam C."/>
            <person name="Goh K.M."/>
            <person name="Hong K.W."/>
            <person name="Chan X.Y."/>
            <person name="Chan K.G."/>
            <person name="Chong C.S."/>
        </authorList>
    </citation>
    <scope>NUCLEOTIDE SEQUENCE [LARGE SCALE GENOMIC DNA]</scope>
    <source>
        <strain evidence="1 2">D-24</strain>
    </source>
</reference>
<name>A0A137RFY0_9FLAO</name>
<dbReference type="PROSITE" id="PS51257">
    <property type="entry name" value="PROKAR_LIPOPROTEIN"/>
    <property type="match status" value="1"/>
</dbReference>
<dbReference type="AlphaFoldDB" id="A0A137RFY0"/>
<dbReference type="RefSeq" id="WP_062622683.1">
    <property type="nucleotide sequence ID" value="NZ_JRWG01000007.1"/>
</dbReference>
<keyword evidence="2" id="KW-1185">Reference proteome</keyword>
<dbReference type="STRING" id="1548749.LS48_11595"/>
<accession>A0A137RFY0</accession>
<sequence>MKSNKIFIVLLIISSFISCNNEDDNPKQEQEIINPCEKLYKKQTLYELGSPTFINEVFYDSASRIDSISQFDVTTDVSIHYKVSYEENVISKIQHEIIYNFNPTLDQVIVYDDIDITNSNIILNSSNSERKIEINYTDIYVNKTKEYYSQNPPSFSEQTFSRNGQNQIISNTAFGNTYSYSNHVNGENNDLVGIGIINDLPNILLIFKLRLSSSTPLTVGMTDLNIEFENNSCIIKSIKDENRYKVYEYINP</sequence>
<dbReference type="EMBL" id="JRWG01000007">
    <property type="protein sequence ID" value="KXN98392.1"/>
    <property type="molecule type" value="Genomic_DNA"/>
</dbReference>
<gene>
    <name evidence="1" type="ORF">LS48_11595</name>
</gene>
<evidence type="ECO:0008006" key="3">
    <source>
        <dbReference type="Google" id="ProtNLM"/>
    </source>
</evidence>
<organism evidence="1 2">
    <name type="scientific">Aequorivita aquimaris</name>
    <dbReference type="NCBI Taxonomy" id="1548749"/>
    <lineage>
        <taxon>Bacteria</taxon>
        <taxon>Pseudomonadati</taxon>
        <taxon>Bacteroidota</taxon>
        <taxon>Flavobacteriia</taxon>
        <taxon>Flavobacteriales</taxon>
        <taxon>Flavobacteriaceae</taxon>
        <taxon>Aequorivita</taxon>
    </lineage>
</organism>
<proteinExistence type="predicted"/>
<protein>
    <recommendedName>
        <fullName evidence="3">DUF4595 domain-containing protein</fullName>
    </recommendedName>
</protein>
<dbReference type="OrthoDB" id="9853155at2"/>